<feature type="transmembrane region" description="Helical" evidence="1">
    <location>
        <begin position="50"/>
        <end position="70"/>
    </location>
</feature>
<sequence length="102" mass="11306">MNRHHFVSVCCINSVISRIAAYIHTNLMLLVTSCSAPCCRRPLPHIIMSSNHLCSVYIIVCLLVFCFLCIQKAADTKCTNKAPVMMSSVAVICDPHRSHEAT</sequence>
<organism evidence="2 3">
    <name type="scientific">Eleutherodactylus coqui</name>
    <name type="common">Puerto Rican coqui</name>
    <dbReference type="NCBI Taxonomy" id="57060"/>
    <lineage>
        <taxon>Eukaryota</taxon>
        <taxon>Metazoa</taxon>
        <taxon>Chordata</taxon>
        <taxon>Craniata</taxon>
        <taxon>Vertebrata</taxon>
        <taxon>Euteleostomi</taxon>
        <taxon>Amphibia</taxon>
        <taxon>Batrachia</taxon>
        <taxon>Anura</taxon>
        <taxon>Neobatrachia</taxon>
        <taxon>Hyloidea</taxon>
        <taxon>Eleutherodactylidae</taxon>
        <taxon>Eleutherodactylinae</taxon>
        <taxon>Eleutherodactylus</taxon>
        <taxon>Eleutherodactylus</taxon>
    </lineage>
</organism>
<accession>A0A8J6BL84</accession>
<dbReference type="PROSITE" id="PS51257">
    <property type="entry name" value="PROKAR_LIPOPROTEIN"/>
    <property type="match status" value="1"/>
</dbReference>
<evidence type="ECO:0000313" key="2">
    <source>
        <dbReference type="EMBL" id="KAG9465810.1"/>
    </source>
</evidence>
<dbReference type="Proteomes" id="UP000770717">
    <property type="component" value="Unassembled WGS sequence"/>
</dbReference>
<evidence type="ECO:0000313" key="3">
    <source>
        <dbReference type="Proteomes" id="UP000770717"/>
    </source>
</evidence>
<protein>
    <submittedName>
        <fullName evidence="2">Uncharacterized protein</fullName>
    </submittedName>
</protein>
<keyword evidence="1" id="KW-0812">Transmembrane</keyword>
<dbReference type="EMBL" id="WNTK01002661">
    <property type="protein sequence ID" value="KAG9465810.1"/>
    <property type="molecule type" value="Genomic_DNA"/>
</dbReference>
<keyword evidence="1" id="KW-1133">Transmembrane helix</keyword>
<keyword evidence="1" id="KW-0472">Membrane</keyword>
<gene>
    <name evidence="2" type="ORF">GDO78_017696</name>
</gene>
<name>A0A8J6BL84_ELECQ</name>
<proteinExistence type="predicted"/>
<keyword evidence="3" id="KW-1185">Reference proteome</keyword>
<reference evidence="2" key="1">
    <citation type="thesis" date="2020" institute="ProQuest LLC" country="789 East Eisenhower Parkway, Ann Arbor, MI, USA">
        <title>Comparative Genomics and Chromosome Evolution.</title>
        <authorList>
            <person name="Mudd A.B."/>
        </authorList>
    </citation>
    <scope>NUCLEOTIDE SEQUENCE</scope>
    <source>
        <strain evidence="2">HN-11 Male</strain>
        <tissue evidence="2">Kidney and liver</tissue>
    </source>
</reference>
<evidence type="ECO:0000256" key="1">
    <source>
        <dbReference type="SAM" id="Phobius"/>
    </source>
</evidence>
<comment type="caution">
    <text evidence="2">The sequence shown here is derived from an EMBL/GenBank/DDBJ whole genome shotgun (WGS) entry which is preliminary data.</text>
</comment>
<dbReference type="AlphaFoldDB" id="A0A8J6BL84"/>